<evidence type="ECO:0008006" key="3">
    <source>
        <dbReference type="Google" id="ProtNLM"/>
    </source>
</evidence>
<dbReference type="PANTHER" id="PTHR37162:SF1">
    <property type="entry name" value="BED-TYPE DOMAIN-CONTAINING PROTEIN"/>
    <property type="match status" value="1"/>
</dbReference>
<dbReference type="SUPFAM" id="SSF53098">
    <property type="entry name" value="Ribonuclease H-like"/>
    <property type="match status" value="1"/>
</dbReference>
<protein>
    <recommendedName>
        <fullName evidence="3">Transposase</fullName>
    </recommendedName>
</protein>
<name>A0AAU9TQL4_EUPED</name>
<gene>
    <name evidence="1" type="ORF">EEDITHA_LOCUS5106</name>
</gene>
<dbReference type="PANTHER" id="PTHR37162">
    <property type="entry name" value="HAT FAMILY DIMERISATION DOMAINCONTAINING PROTEIN-RELATED"/>
    <property type="match status" value="1"/>
</dbReference>
<accession>A0AAU9TQL4</accession>
<organism evidence="1 2">
    <name type="scientific">Euphydryas editha</name>
    <name type="common">Edith's checkerspot</name>
    <dbReference type="NCBI Taxonomy" id="104508"/>
    <lineage>
        <taxon>Eukaryota</taxon>
        <taxon>Metazoa</taxon>
        <taxon>Ecdysozoa</taxon>
        <taxon>Arthropoda</taxon>
        <taxon>Hexapoda</taxon>
        <taxon>Insecta</taxon>
        <taxon>Pterygota</taxon>
        <taxon>Neoptera</taxon>
        <taxon>Endopterygota</taxon>
        <taxon>Lepidoptera</taxon>
        <taxon>Glossata</taxon>
        <taxon>Ditrysia</taxon>
        <taxon>Papilionoidea</taxon>
        <taxon>Nymphalidae</taxon>
        <taxon>Nymphalinae</taxon>
        <taxon>Euphydryas</taxon>
    </lineage>
</organism>
<dbReference type="Proteomes" id="UP001153954">
    <property type="component" value="Unassembled WGS sequence"/>
</dbReference>
<evidence type="ECO:0000313" key="2">
    <source>
        <dbReference type="Proteomes" id="UP001153954"/>
    </source>
</evidence>
<sequence>MRCVCHSLNLCAKKATAALPNRLEYFVREAHNYFSNSPKRLEKYKDLYETINNSSNSKKNQGLSGIRWLARCDAIETIIDQWEELKTYFLLNEKECYAASQLHDTMSRLPYKAFLIFLKSVLKIVTQLNVLFQSDNIEPTKLFEDLFLMFKSLLKKIVVPAQLQKVKDSELVNFDFMPHLMHTSSLNFSYELQSIAEYLNPTDLKDVKERCKNFWCVLASEI</sequence>
<reference evidence="1" key="1">
    <citation type="submission" date="2022-03" db="EMBL/GenBank/DDBJ databases">
        <authorList>
            <person name="Tunstrom K."/>
        </authorList>
    </citation>
    <scope>NUCLEOTIDE SEQUENCE</scope>
</reference>
<dbReference type="AlphaFoldDB" id="A0AAU9TQL4"/>
<keyword evidence="2" id="KW-1185">Reference proteome</keyword>
<evidence type="ECO:0000313" key="1">
    <source>
        <dbReference type="EMBL" id="CAH2089009.1"/>
    </source>
</evidence>
<proteinExistence type="predicted"/>
<dbReference type="InterPro" id="IPR012337">
    <property type="entry name" value="RNaseH-like_sf"/>
</dbReference>
<dbReference type="EMBL" id="CAKOGL010000007">
    <property type="protein sequence ID" value="CAH2089009.1"/>
    <property type="molecule type" value="Genomic_DNA"/>
</dbReference>
<comment type="caution">
    <text evidence="1">The sequence shown here is derived from an EMBL/GenBank/DDBJ whole genome shotgun (WGS) entry which is preliminary data.</text>
</comment>